<dbReference type="EMBL" id="JBKBDE010000006">
    <property type="protein sequence ID" value="MFN6552394.1"/>
    <property type="molecule type" value="Genomic_DNA"/>
</dbReference>
<evidence type="ECO:0000313" key="2">
    <source>
        <dbReference type="Proteomes" id="UP001635817"/>
    </source>
</evidence>
<dbReference type="Proteomes" id="UP001635817">
    <property type="component" value="Unassembled WGS sequence"/>
</dbReference>
<name>A0ABW9LY58_9MYCO</name>
<reference evidence="1 2" key="1">
    <citation type="submission" date="2024-12" db="EMBL/GenBank/DDBJ databases">
        <title>The coexistence of Mycolicibacterium septicum and Mycolicibacterium nivoides in clinical samples.</title>
        <authorList>
            <person name="Wang C."/>
            <person name="Feng Y."/>
            <person name="Zong Z."/>
        </authorList>
    </citation>
    <scope>NUCLEOTIDE SEQUENCE [LARGE SCALE GENOMIC DNA]</scope>
    <source>
        <strain evidence="1 2">120310</strain>
    </source>
</reference>
<organism evidence="1 2">
    <name type="scientific">Mycolicibacterium septicum</name>
    <dbReference type="NCBI Taxonomy" id="98668"/>
    <lineage>
        <taxon>Bacteria</taxon>
        <taxon>Bacillati</taxon>
        <taxon>Actinomycetota</taxon>
        <taxon>Actinomycetes</taxon>
        <taxon>Mycobacteriales</taxon>
        <taxon>Mycobacteriaceae</taxon>
        <taxon>Mycolicibacterium</taxon>
    </lineage>
</organism>
<keyword evidence="2" id="KW-1185">Reference proteome</keyword>
<sequence>MSLEIWHFGKSKDSSSTKCKRREFDRFGIPAHDVGGCPATAKLAKKTPHELAIEPSSRHATSQLLSHTRAVSKNADTTAGVGSMISTANTAAGRSGFPPASV</sequence>
<proteinExistence type="predicted"/>
<comment type="caution">
    <text evidence="1">The sequence shown here is derived from an EMBL/GenBank/DDBJ whole genome shotgun (WGS) entry which is preliminary data.</text>
</comment>
<protein>
    <recommendedName>
        <fullName evidence="3">Transposase</fullName>
    </recommendedName>
</protein>
<accession>A0ABW9LY58</accession>
<evidence type="ECO:0000313" key="1">
    <source>
        <dbReference type="EMBL" id="MFN6552394.1"/>
    </source>
</evidence>
<evidence type="ECO:0008006" key="3">
    <source>
        <dbReference type="Google" id="ProtNLM"/>
    </source>
</evidence>
<dbReference type="RefSeq" id="WP_409550895.1">
    <property type="nucleotide sequence ID" value="NZ_JBKBDE010000006.1"/>
</dbReference>
<gene>
    <name evidence="1" type="ORF">ACK4CP_18510</name>
</gene>